<dbReference type="EMBL" id="SCWC02000003">
    <property type="protein sequence ID" value="KAA1039557.1"/>
    <property type="molecule type" value="Genomic_DNA"/>
</dbReference>
<dbReference type="GO" id="GO:0008999">
    <property type="term" value="F:protein-N-terminal-alanine acetyltransferase activity"/>
    <property type="evidence" value="ECO:0007669"/>
    <property type="project" value="TreeGrafter"/>
</dbReference>
<proteinExistence type="predicted"/>
<dbReference type="PANTHER" id="PTHR43441:SF11">
    <property type="entry name" value="RIBOSOMAL-PROTEIN-SERINE ACETYLTRANSFERASE"/>
    <property type="match status" value="1"/>
</dbReference>
<dbReference type="EMBL" id="CP073809">
    <property type="protein sequence ID" value="UTH13887.1"/>
    <property type="molecule type" value="Genomic_DNA"/>
</dbReference>
<dbReference type="OrthoDB" id="9784707at2"/>
<protein>
    <submittedName>
        <fullName evidence="3">GNAT family N-acetyltransferase</fullName>
    </submittedName>
</protein>
<dbReference type="Proteomes" id="UP000295735">
    <property type="component" value="Unassembled WGS sequence"/>
</dbReference>
<dbReference type="Proteomes" id="UP001057381">
    <property type="component" value="Chromosome"/>
</dbReference>
<dbReference type="Pfam" id="PF13302">
    <property type="entry name" value="Acetyltransf_3"/>
    <property type="match status" value="1"/>
</dbReference>
<evidence type="ECO:0000313" key="3">
    <source>
        <dbReference type="EMBL" id="UTH13887.1"/>
    </source>
</evidence>
<evidence type="ECO:0000313" key="4">
    <source>
        <dbReference type="Proteomes" id="UP000295735"/>
    </source>
</evidence>
<dbReference type="PROSITE" id="PS51186">
    <property type="entry name" value="GNAT"/>
    <property type="match status" value="1"/>
</dbReference>
<dbReference type="GO" id="GO:0005737">
    <property type="term" value="C:cytoplasm"/>
    <property type="evidence" value="ECO:0007669"/>
    <property type="project" value="TreeGrafter"/>
</dbReference>
<reference evidence="2 4" key="1">
    <citation type="submission" date="2019-09" db="EMBL/GenBank/DDBJ databases">
        <authorList>
            <person name="Mazhar S."/>
            <person name="Altermann E."/>
            <person name="Hill C."/>
            <person name="Mcauliffe O."/>
        </authorList>
    </citation>
    <scope>NUCLEOTIDE SEQUENCE [LARGE SCALE GENOMIC DNA]</scope>
    <source>
        <strain evidence="2 4">ATCC 51831</strain>
    </source>
</reference>
<sequence length="182" mass="21072">MLSYKIDDELELALPRPEIDGPVVYRLIERQRDYLKEFLPWLDHLQNEDEEIITFKEMMKNFGAGKSVTLVIRYQQMVAGMIDFHNINQSNRSADIGYWLSEDLQGNGIMTRAVTGICSLGFNSFNFNRITLIIECDNIPSQKVAERSGFTLEGKLRSYLKNRDDYKDAYIYSLLKHDGQSS</sequence>
<dbReference type="Gene3D" id="3.40.630.30">
    <property type="match status" value="1"/>
</dbReference>
<dbReference type="InterPro" id="IPR016181">
    <property type="entry name" value="Acyl_CoA_acyltransferase"/>
</dbReference>
<reference evidence="3" key="2">
    <citation type="submission" date="2021-04" db="EMBL/GenBank/DDBJ databases">
        <title>Complete Genome Sequences of Macrococcus spp. from dog and cattle.</title>
        <authorList>
            <person name="Schwendener S."/>
            <person name="Perreten V."/>
        </authorList>
    </citation>
    <scope>NUCLEOTIDE SEQUENCE</scope>
    <source>
        <strain evidence="3">Epi0143-OL</strain>
    </source>
</reference>
<dbReference type="RefSeq" id="WP_149458952.1">
    <property type="nucleotide sequence ID" value="NZ_CP073809.1"/>
</dbReference>
<dbReference type="GO" id="GO:1990189">
    <property type="term" value="F:protein N-terminal-serine acetyltransferase activity"/>
    <property type="evidence" value="ECO:0007669"/>
    <property type="project" value="TreeGrafter"/>
</dbReference>
<evidence type="ECO:0000259" key="1">
    <source>
        <dbReference type="PROSITE" id="PS51186"/>
    </source>
</evidence>
<dbReference type="InterPro" id="IPR000182">
    <property type="entry name" value="GNAT_dom"/>
</dbReference>
<keyword evidence="4" id="KW-1185">Reference proteome</keyword>
<dbReference type="PANTHER" id="PTHR43441">
    <property type="entry name" value="RIBOSOMAL-PROTEIN-SERINE ACETYLTRANSFERASE"/>
    <property type="match status" value="1"/>
</dbReference>
<accession>A0A9Q9F1G0</accession>
<feature type="domain" description="N-acetyltransferase" evidence="1">
    <location>
        <begin position="23"/>
        <end position="177"/>
    </location>
</feature>
<evidence type="ECO:0000313" key="2">
    <source>
        <dbReference type="EMBL" id="KAA1039557.1"/>
    </source>
</evidence>
<gene>
    <name evidence="2" type="ORF">ERX35_005640</name>
    <name evidence="3" type="ORF">KFV11_00490</name>
</gene>
<dbReference type="KEGG" id="mequ:KFV11_00490"/>
<dbReference type="SUPFAM" id="SSF55729">
    <property type="entry name" value="Acyl-CoA N-acyltransferases (Nat)"/>
    <property type="match status" value="1"/>
</dbReference>
<dbReference type="AlphaFoldDB" id="A0A9Q9F1G0"/>
<organism evidence="3 5">
    <name type="scientific">Macrococcus equipercicus</name>
    <dbReference type="NCBI Taxonomy" id="69967"/>
    <lineage>
        <taxon>Bacteria</taxon>
        <taxon>Bacillati</taxon>
        <taxon>Bacillota</taxon>
        <taxon>Bacilli</taxon>
        <taxon>Bacillales</taxon>
        <taxon>Staphylococcaceae</taxon>
        <taxon>Macrococcus</taxon>
    </lineage>
</organism>
<dbReference type="InterPro" id="IPR051908">
    <property type="entry name" value="Ribosomal_N-acetyltransferase"/>
</dbReference>
<evidence type="ECO:0000313" key="5">
    <source>
        <dbReference type="Proteomes" id="UP001057381"/>
    </source>
</evidence>
<name>A0A9Q9F1G0_9STAP</name>